<evidence type="ECO:0000313" key="2">
    <source>
        <dbReference type="EMBL" id="QHJ11504.1"/>
    </source>
</evidence>
<dbReference type="AlphaFoldDB" id="A0A857JLM4"/>
<dbReference type="Gene3D" id="3.40.50.1820">
    <property type="entry name" value="alpha/beta hydrolase"/>
    <property type="match status" value="1"/>
</dbReference>
<sequence>MTGKYLISAEKDLERIYQDKIKPLMGSLAKGRFEGHSGINISYAYLPHPDEKGAVAISTGRIESWVKYQEVIFDLYQNGYSVFIHDHRGQGLSGRMTQNPHMGFVHDFSDYVADFKLFYQQVIEPNTQHKPQLLCHSMGCAIGALYVLAHPQDFAQLIVCAPMFGIRPALPNWLANMLIGTNLLISRGLGHDASYFPGQRNYRETEFALNELTHSNIRYRLFRDEYNLQPEVQLGGVTGHWLRAALKAMDTIEAQASQITLPVWAIQAGHDTVVDNKRQSRVLANIPHCEVQHIAGARHEMLLEEDKYRIPCLEAILAFLHLAPDI</sequence>
<reference evidence="2 3" key="1">
    <citation type="submission" date="2019-12" db="EMBL/GenBank/DDBJ databases">
        <title>Genome sequencing and assembly of endphytes of Porphyra tenera.</title>
        <authorList>
            <person name="Park J.M."/>
            <person name="Shin R."/>
            <person name="Jo S.H."/>
        </authorList>
    </citation>
    <scope>NUCLEOTIDE SEQUENCE [LARGE SCALE GENOMIC DNA]</scope>
    <source>
        <strain evidence="2 3">GPM4</strain>
    </source>
</reference>
<dbReference type="Proteomes" id="UP000464524">
    <property type="component" value="Chromosome"/>
</dbReference>
<feature type="domain" description="Serine aminopeptidase S33" evidence="1">
    <location>
        <begin position="51"/>
        <end position="306"/>
    </location>
</feature>
<dbReference type="GO" id="GO:0004622">
    <property type="term" value="F:phosphatidylcholine lysophospholipase activity"/>
    <property type="evidence" value="ECO:0007669"/>
    <property type="project" value="UniProtKB-EC"/>
</dbReference>
<dbReference type="RefSeq" id="WP_160179229.1">
    <property type="nucleotide sequence ID" value="NZ_CP047656.1"/>
</dbReference>
<protein>
    <submittedName>
        <fullName evidence="2">Lysophospholipase L2</fullName>
        <ecNumber evidence="2">3.1.1.5</ecNumber>
    </submittedName>
</protein>
<dbReference type="EMBL" id="CP047656">
    <property type="protein sequence ID" value="QHJ11504.1"/>
    <property type="molecule type" value="Genomic_DNA"/>
</dbReference>
<evidence type="ECO:0000313" key="3">
    <source>
        <dbReference type="Proteomes" id="UP000464524"/>
    </source>
</evidence>
<keyword evidence="3" id="KW-1185">Reference proteome</keyword>
<keyword evidence="2" id="KW-0378">Hydrolase</keyword>
<dbReference type="InterPro" id="IPR029058">
    <property type="entry name" value="AB_hydrolase_fold"/>
</dbReference>
<dbReference type="EC" id="3.1.1.5" evidence="2"/>
<organism evidence="2 3">
    <name type="scientific">Paraglaciecola mesophila</name>
    <dbReference type="NCBI Taxonomy" id="197222"/>
    <lineage>
        <taxon>Bacteria</taxon>
        <taxon>Pseudomonadati</taxon>
        <taxon>Pseudomonadota</taxon>
        <taxon>Gammaproteobacteria</taxon>
        <taxon>Alteromonadales</taxon>
        <taxon>Alteromonadaceae</taxon>
        <taxon>Paraglaciecola</taxon>
    </lineage>
</organism>
<dbReference type="Pfam" id="PF12146">
    <property type="entry name" value="Hydrolase_4"/>
    <property type="match status" value="1"/>
</dbReference>
<dbReference type="KEGG" id="pmes:FX988_01738"/>
<name>A0A857JLM4_9ALTE</name>
<accession>A0A857JLM4</accession>
<gene>
    <name evidence="2" type="ORF">FX988_01738</name>
</gene>
<dbReference type="SUPFAM" id="SSF53474">
    <property type="entry name" value="alpha/beta-Hydrolases"/>
    <property type="match status" value="1"/>
</dbReference>
<dbReference type="InterPro" id="IPR022742">
    <property type="entry name" value="Hydrolase_4"/>
</dbReference>
<dbReference type="OrthoDB" id="9788260at2"/>
<proteinExistence type="predicted"/>
<evidence type="ECO:0000259" key="1">
    <source>
        <dbReference type="Pfam" id="PF12146"/>
    </source>
</evidence>
<dbReference type="InterPro" id="IPR051044">
    <property type="entry name" value="MAG_DAG_Lipase"/>
</dbReference>
<dbReference type="PANTHER" id="PTHR11614">
    <property type="entry name" value="PHOSPHOLIPASE-RELATED"/>
    <property type="match status" value="1"/>
</dbReference>